<proteinExistence type="predicted"/>
<comment type="subcellular location">
    <subcellularLocation>
        <location evidence="1">Membrane</location>
        <topology evidence="1">Multi-pass membrane protein</topology>
    </subcellularLocation>
</comment>
<dbReference type="KEGG" id="ela:UCREL1_9678"/>
<evidence type="ECO:0000256" key="2">
    <source>
        <dbReference type="ARBA" id="ARBA00022448"/>
    </source>
</evidence>
<dbReference type="eggNOG" id="KOG2533">
    <property type="taxonomic scope" value="Eukaryota"/>
</dbReference>
<dbReference type="OMA" id="AFPARIY"/>
<feature type="transmembrane region" description="Helical" evidence="7">
    <location>
        <begin position="367"/>
        <end position="391"/>
    </location>
</feature>
<keyword evidence="9" id="KW-1185">Reference proteome</keyword>
<dbReference type="SUPFAM" id="SSF103473">
    <property type="entry name" value="MFS general substrate transporter"/>
    <property type="match status" value="1"/>
</dbReference>
<feature type="transmembrane region" description="Helical" evidence="7">
    <location>
        <begin position="341"/>
        <end position="361"/>
    </location>
</feature>
<dbReference type="EMBL" id="KB707234">
    <property type="protein sequence ID" value="EMR63360.1"/>
    <property type="molecule type" value="Genomic_DNA"/>
</dbReference>
<feature type="transmembrane region" description="Helical" evidence="7">
    <location>
        <begin position="306"/>
        <end position="329"/>
    </location>
</feature>
<accession>M7T9N3</accession>
<evidence type="ECO:0000256" key="3">
    <source>
        <dbReference type="ARBA" id="ARBA00022692"/>
    </source>
</evidence>
<evidence type="ECO:0000313" key="8">
    <source>
        <dbReference type="EMBL" id="EMR63360.1"/>
    </source>
</evidence>
<dbReference type="Gene3D" id="1.20.1250.20">
    <property type="entry name" value="MFS general substrate transporter like domains"/>
    <property type="match status" value="2"/>
</dbReference>
<dbReference type="PANTHER" id="PTHR43791:SF29">
    <property type="entry name" value="MAJOR FACILITATOR SUPERFAMILY (MFS) PROFILE DOMAIN-CONTAINING PROTEIN"/>
    <property type="match status" value="1"/>
</dbReference>
<keyword evidence="3 7" id="KW-0812">Transmembrane</keyword>
<feature type="transmembrane region" description="Helical" evidence="7">
    <location>
        <begin position="195"/>
        <end position="217"/>
    </location>
</feature>
<dbReference type="Proteomes" id="UP000012174">
    <property type="component" value="Unassembled WGS sequence"/>
</dbReference>
<keyword evidence="4 7" id="KW-1133">Transmembrane helix</keyword>
<evidence type="ECO:0000256" key="5">
    <source>
        <dbReference type="ARBA" id="ARBA00023136"/>
    </source>
</evidence>
<protein>
    <submittedName>
        <fullName evidence="8">Putative allantoate permease protein</fullName>
    </submittedName>
</protein>
<name>M7T9N3_EUTLA</name>
<evidence type="ECO:0000256" key="4">
    <source>
        <dbReference type="ARBA" id="ARBA00022989"/>
    </source>
</evidence>
<dbReference type="HOGENOM" id="CLU_001265_2_2_1"/>
<evidence type="ECO:0000256" key="1">
    <source>
        <dbReference type="ARBA" id="ARBA00004141"/>
    </source>
</evidence>
<evidence type="ECO:0000256" key="7">
    <source>
        <dbReference type="SAM" id="Phobius"/>
    </source>
</evidence>
<gene>
    <name evidence="8" type="ORF">UCREL1_9678</name>
</gene>
<keyword evidence="5 7" id="KW-0472">Membrane</keyword>
<feature type="region of interest" description="Disordered" evidence="6">
    <location>
        <begin position="1"/>
        <end position="77"/>
    </location>
</feature>
<evidence type="ECO:0000256" key="6">
    <source>
        <dbReference type="SAM" id="MobiDB-lite"/>
    </source>
</evidence>
<feature type="compositionally biased region" description="Polar residues" evidence="6">
    <location>
        <begin position="20"/>
        <end position="45"/>
    </location>
</feature>
<reference evidence="9" key="1">
    <citation type="journal article" date="2013" name="Genome Announc.">
        <title>Draft genome sequence of the grapevine dieback fungus Eutypa lata UCR-EL1.</title>
        <authorList>
            <person name="Blanco-Ulate B."/>
            <person name="Rolshausen P.E."/>
            <person name="Cantu D."/>
        </authorList>
    </citation>
    <scope>NUCLEOTIDE SEQUENCE [LARGE SCALE GENOMIC DNA]</scope>
    <source>
        <strain evidence="9">UCR-EL1</strain>
    </source>
</reference>
<organism evidence="8 9">
    <name type="scientific">Eutypa lata (strain UCR-EL1)</name>
    <name type="common">Grapevine dieback disease fungus</name>
    <name type="synonym">Eutypa armeniacae</name>
    <dbReference type="NCBI Taxonomy" id="1287681"/>
    <lineage>
        <taxon>Eukaryota</taxon>
        <taxon>Fungi</taxon>
        <taxon>Dikarya</taxon>
        <taxon>Ascomycota</taxon>
        <taxon>Pezizomycotina</taxon>
        <taxon>Sordariomycetes</taxon>
        <taxon>Xylariomycetidae</taxon>
        <taxon>Xylariales</taxon>
        <taxon>Diatrypaceae</taxon>
        <taxon>Eutypa</taxon>
    </lineage>
</organism>
<dbReference type="PANTHER" id="PTHR43791">
    <property type="entry name" value="PERMEASE-RELATED"/>
    <property type="match status" value="1"/>
</dbReference>
<dbReference type="GO" id="GO:0016020">
    <property type="term" value="C:membrane"/>
    <property type="evidence" value="ECO:0007669"/>
    <property type="project" value="UniProtKB-SubCell"/>
</dbReference>
<dbReference type="GO" id="GO:0022857">
    <property type="term" value="F:transmembrane transporter activity"/>
    <property type="evidence" value="ECO:0007669"/>
    <property type="project" value="TreeGrafter"/>
</dbReference>
<dbReference type="OrthoDB" id="1935484at2759"/>
<dbReference type="InterPro" id="IPR036259">
    <property type="entry name" value="MFS_trans_sf"/>
</dbReference>
<sequence>MTKDSTLANPHAGGGVEKTTVPSGSRSNPDSINSADSQPSYGTNDTKIKAQPTVVTSTDDTRDDSGSGTAGENPFSDPDVAERYRLVYERAHYECRHVFDPQLTWTPEEEKQLLRRIDWRVCLWACVMFFALQMDRGNIAQALSDNMLQDLGMDTNDFNRGNTIFQVTFIVAELPSQLVSKKIGPDRWIPTLITLWWLFLLQGLITLLIGIGSFFMMPPSVVQTKNWFRPNGWFTKREEAIAVNRILRDDPSKGDMHNRQPITPRRLWNAAKDFDLWPIFLLGFIADIPQSPPATYLTLILRNLGFSTYVTNLLTIPSSVAHIITLIGITWLSERFRERTGFAMVQSLWTLPCLIALRFWSGVVNNVWGTYALVTVLLSYPSSHAILVGWLSKNSNNVGTRTLSVTIENSKSAFPARIYSVKPES</sequence>
<keyword evidence="2" id="KW-0813">Transport</keyword>
<evidence type="ECO:0000313" key="9">
    <source>
        <dbReference type="Proteomes" id="UP000012174"/>
    </source>
</evidence>
<dbReference type="AlphaFoldDB" id="M7T9N3"/>